<keyword evidence="1" id="KW-0812">Transmembrane</keyword>
<sequence>MSNRSHQSIGKPARIAAFGRLPNLVGCAGRAVFFCLFFAYLWRVVDVRLIYYAAGMVSDFPVFFRGEAFFRPFLSYPGGLAEYVGSFLAQWFTFSWGGALVVTLQAWLLAACAGAVLDAAGASGPRWVRFAFPIGLLVVCSHYAYHFVAMTAMSIALVAACVYIAIARRLHERGRHAGCAVLFAVLSLAVYYAAAGGYLLFAVACAGYELLHGRRRLGVASLASAVAVPYVVGVLIFRVSVEMAFLLASPLWSRTGFAPPRDVPSMVSSALVLVLPVALCAAGLWRLATHRGCGSEPEMKSKRTRRHGPVALVRSVRSWCGGRPVVRWVVGATMLLAATGGAAMLSYDGVRKATFQVHYFACGRMWPEVLQVARGASRSLPTMNAVNRALYHTGRLGAEMFAWPQHADALLVSGQDQDMTFWTKFDTQMDLGLVNAAHKNYTECLEVYGAHPLILERLALANLAKGNIGAARIYLGALSKTLFQGRWARDCLARLASDPTLAADERIAQWRSVCMKQDAPTIFAPAEVQLQTLLKENEHNRMAFEYLMSGYMLNRQLDKFAAHLERLDALGYGAFPRHYEEAILVYAYATRQSVFLHGRQIQPQTRQRIEQFSQTFNRHNKDRQAALRELAAGYGDSYFFFNLYGLSGVKR</sequence>
<gene>
    <name evidence="2" type="ORF">QJ522_14350</name>
</gene>
<name>A0AAW6U0W9_9BACT</name>
<dbReference type="Pfam" id="PF19529">
    <property type="entry name" value="DUF6057"/>
    <property type="match status" value="1"/>
</dbReference>
<organism evidence="2 3">
    <name type="scientific">Anaerobaca lacustris</name>
    <dbReference type="NCBI Taxonomy" id="3044600"/>
    <lineage>
        <taxon>Bacteria</taxon>
        <taxon>Pseudomonadati</taxon>
        <taxon>Planctomycetota</taxon>
        <taxon>Phycisphaerae</taxon>
        <taxon>Sedimentisphaerales</taxon>
        <taxon>Anaerobacaceae</taxon>
        <taxon>Anaerobaca</taxon>
    </lineage>
</organism>
<evidence type="ECO:0000313" key="2">
    <source>
        <dbReference type="EMBL" id="MDI6450237.1"/>
    </source>
</evidence>
<accession>A0AAW6U0W9</accession>
<evidence type="ECO:0000256" key="1">
    <source>
        <dbReference type="SAM" id="Phobius"/>
    </source>
</evidence>
<keyword evidence="3" id="KW-1185">Reference proteome</keyword>
<feature type="transmembrane region" description="Helical" evidence="1">
    <location>
        <begin position="151"/>
        <end position="167"/>
    </location>
</feature>
<reference evidence="2" key="1">
    <citation type="submission" date="2023-05" db="EMBL/GenBank/DDBJ databases">
        <title>Anaerotaeda fermentans gen. nov., sp. nov., a novel anaerobic planctomycete of the new family within the order Sedimentisphaerales isolated from Taman Peninsula, Russia.</title>
        <authorList>
            <person name="Khomyakova M.A."/>
            <person name="Merkel A.Y."/>
            <person name="Slobodkin A.I."/>
        </authorList>
    </citation>
    <scope>NUCLEOTIDE SEQUENCE</scope>
    <source>
        <strain evidence="2">M17dextr</strain>
    </source>
</reference>
<proteinExistence type="predicted"/>
<feature type="transmembrane region" description="Helical" evidence="1">
    <location>
        <begin position="21"/>
        <end position="43"/>
    </location>
</feature>
<protein>
    <submittedName>
        <fullName evidence="2">DUF6057 family protein</fullName>
    </submittedName>
</protein>
<dbReference type="RefSeq" id="WP_349245647.1">
    <property type="nucleotide sequence ID" value="NZ_JASCXX010000018.1"/>
</dbReference>
<dbReference type="AlphaFoldDB" id="A0AAW6U0W9"/>
<feature type="transmembrane region" description="Helical" evidence="1">
    <location>
        <begin position="179"/>
        <end position="201"/>
    </location>
</feature>
<keyword evidence="1" id="KW-0472">Membrane</keyword>
<feature type="transmembrane region" description="Helical" evidence="1">
    <location>
        <begin position="98"/>
        <end position="120"/>
    </location>
</feature>
<dbReference type="Proteomes" id="UP001431776">
    <property type="component" value="Unassembled WGS sequence"/>
</dbReference>
<dbReference type="EMBL" id="JASCXX010000018">
    <property type="protein sequence ID" value="MDI6450237.1"/>
    <property type="molecule type" value="Genomic_DNA"/>
</dbReference>
<evidence type="ECO:0000313" key="3">
    <source>
        <dbReference type="Proteomes" id="UP001431776"/>
    </source>
</evidence>
<feature type="transmembrane region" description="Helical" evidence="1">
    <location>
        <begin position="269"/>
        <end position="288"/>
    </location>
</feature>
<comment type="caution">
    <text evidence="2">The sequence shown here is derived from an EMBL/GenBank/DDBJ whole genome shotgun (WGS) entry which is preliminary data.</text>
</comment>
<keyword evidence="1" id="KW-1133">Transmembrane helix</keyword>
<feature type="transmembrane region" description="Helical" evidence="1">
    <location>
        <begin position="325"/>
        <end position="347"/>
    </location>
</feature>
<dbReference type="InterPro" id="IPR045692">
    <property type="entry name" value="DUF6057"/>
</dbReference>
<feature type="transmembrane region" description="Helical" evidence="1">
    <location>
        <begin position="221"/>
        <end position="248"/>
    </location>
</feature>